<gene>
    <name evidence="2" type="ORF">EVG20_g10326</name>
</gene>
<protein>
    <submittedName>
        <fullName evidence="2">Uncharacterized protein</fullName>
    </submittedName>
</protein>
<organism evidence="2 3">
    <name type="scientific">Dentipellis fragilis</name>
    <dbReference type="NCBI Taxonomy" id="205917"/>
    <lineage>
        <taxon>Eukaryota</taxon>
        <taxon>Fungi</taxon>
        <taxon>Dikarya</taxon>
        <taxon>Basidiomycota</taxon>
        <taxon>Agaricomycotina</taxon>
        <taxon>Agaricomycetes</taxon>
        <taxon>Russulales</taxon>
        <taxon>Hericiaceae</taxon>
        <taxon>Dentipellis</taxon>
    </lineage>
</organism>
<feature type="compositionally biased region" description="Basic and acidic residues" evidence="1">
    <location>
        <begin position="321"/>
        <end position="331"/>
    </location>
</feature>
<evidence type="ECO:0000313" key="3">
    <source>
        <dbReference type="Proteomes" id="UP000298327"/>
    </source>
</evidence>
<evidence type="ECO:0000256" key="1">
    <source>
        <dbReference type="SAM" id="MobiDB-lite"/>
    </source>
</evidence>
<comment type="caution">
    <text evidence="2">The sequence shown here is derived from an EMBL/GenBank/DDBJ whole genome shotgun (WGS) entry which is preliminary data.</text>
</comment>
<reference evidence="2 3" key="1">
    <citation type="submission" date="2019-02" db="EMBL/GenBank/DDBJ databases">
        <title>Genome sequencing of the rare red list fungi Dentipellis fragilis.</title>
        <authorList>
            <person name="Buettner E."/>
            <person name="Kellner H."/>
        </authorList>
    </citation>
    <scope>NUCLEOTIDE SEQUENCE [LARGE SCALE GENOMIC DNA]</scope>
    <source>
        <strain evidence="2 3">DSM 105465</strain>
    </source>
</reference>
<feature type="region of interest" description="Disordered" evidence="1">
    <location>
        <begin position="312"/>
        <end position="343"/>
    </location>
</feature>
<dbReference type="OrthoDB" id="2638305at2759"/>
<dbReference type="EMBL" id="SEOQ01001222">
    <property type="protein sequence ID" value="TFY52964.1"/>
    <property type="molecule type" value="Genomic_DNA"/>
</dbReference>
<feature type="region of interest" description="Disordered" evidence="1">
    <location>
        <begin position="1096"/>
        <end position="1120"/>
    </location>
</feature>
<evidence type="ECO:0000313" key="2">
    <source>
        <dbReference type="EMBL" id="TFY52964.1"/>
    </source>
</evidence>
<proteinExistence type="predicted"/>
<accession>A0A4Y9XRL9</accession>
<sequence length="1487" mass="165622">MAHSSYDPLQSYTAHDKAITNFLPICRPMSQQLLPDVGWTAWCNPGTFVYTQYRRASSNVTWLSGSFCQDAVVFEAYGRIVPDNFYFTVHGDANDASHPDRFTGASHQIDRPLASCLLRAASDCEEEMQEWESMLRYLQGLCHSVHADPSTLVRHDPSQGPDSLPAFLQVCWAPQPATGTTEWDMTRLPIFDEQHRHAPFTNPTDVPFGHRVRIRFTLWKGAFDDGLGERPYTYQAARTRAGGKVCLRCTASPLFLSSHRLVISSSHPPTMSLFEPFIVRSQIKATIPAKDQVAWEDGWKRRVAARLDTWGEGQKKREKRAKGSKDPKDPKETEEEEEEPKRLTQPEWEVNVLEYVSFLWEKTWVHGNARKGTEPASLAKNVPLLGPRFLPPTHFHLQRREKKPDIHPALLYLKPLNVIHPFYYPELGACPQCSAGADETLWDSWTMTGHRQVHGLWRKECAVGYQLHCKRCESVYGPTGIEKGRHHYCFATTMPAFWKKHEVWDLPRRSSVALSVDTKPEVYSGDIPVFLHRCALTRELFDLIVELRPQSTSGGLAESVKQLHLLEYQQCQLEYLRRYGSQRKVIFSKSRLEPFSPPGAVDGFTDKSITDDLITHVYLEYIDRTRKEEAALIMKTLAGDCLVMDHTFRAADKATVVSHDGTRTKLMKGGLLSVINESSQILSWRLCQSGAHAEIVELLRGLRRRYDALGHGYPDMITVDNCCTVRNTIHKVFPTTNVVLDIHHFLARYLVTTLGGTKNQHRAAVARDIVDAMLISRTSKNEPAKYWSKEEQESRLQTMFEKWSAIGGVWSAASSDAHAVQLQHVKLRCLACSRQDVRSDGSRIESTHEHWNSIQRSYACGVALLDGIGNDKCLPRDLQIAGTFSDADADPFIALTHGSHHVKLAQQISATWNMLLTKEKTPRVGDALEPRAELRVIKSNETFGLVCSEYATTFGGLLEMKSEDFNDDDIITSITNRELESDRIMQAMNIKPELASIPQRDVHSTHNPRGGLVPPAPFAHVEAQSVVIDLTDEAADAARGSTIDLMSDGDGGTSHELEVNAGTRLAKRKHAETAVLLPPTEEGPACKRQAIGAAPWTPAAGDADNGPSELPEAGLTPAPHEMHLPRSAQAINTFFPPQPKCAAAATRGTSSSIPAALTTPVPAPVPLKGLSRSEALFALTTGIHPHALRISSNDEFFLFMDMRDEHQWASFSMNSQLWVAATEEYNMRLLAKDPKAIPKNPRALFEKLGQVEPIILKRVATGNYASKKGSEMFWRRHCSAVSLIKPEPAPDAKPRKPQTCSRCCMVKYPYEKGSPLNHKKHCCADGVKSTLQGGSRKGEGKKAPKQAAPLIPTGSGPQEPAQPHATPSKVPPKEILPSYPQPCGIFSNGSHFHPLAFLKAVHDMYMKVIVGDIPASGLDMEEQEFASMFANCSVHVDGYVLFRLFDYLTESPQITDHVVMHEGARHLRIDLLKDMAATALQGSAPEA</sequence>
<feature type="region of interest" description="Disordered" evidence="1">
    <location>
        <begin position="1330"/>
        <end position="1373"/>
    </location>
</feature>
<name>A0A4Y9XRL9_9AGAM</name>
<keyword evidence="3" id="KW-1185">Reference proteome</keyword>
<dbReference type="Proteomes" id="UP000298327">
    <property type="component" value="Unassembled WGS sequence"/>
</dbReference>